<name>A0A951UDM3_9CYAN</name>
<comment type="caution">
    <text evidence="2">The sequence shown here is derived from an EMBL/GenBank/DDBJ whole genome shotgun (WGS) entry which is preliminary data.</text>
</comment>
<keyword evidence="1" id="KW-0812">Transmembrane</keyword>
<dbReference type="InterPro" id="IPR054663">
    <property type="entry name" value="FraC"/>
</dbReference>
<organism evidence="2 3">
    <name type="scientific">Symplocastrum torsivum CPER-KK1</name>
    <dbReference type="NCBI Taxonomy" id="450513"/>
    <lineage>
        <taxon>Bacteria</taxon>
        <taxon>Bacillati</taxon>
        <taxon>Cyanobacteriota</taxon>
        <taxon>Cyanophyceae</taxon>
        <taxon>Oscillatoriophycideae</taxon>
        <taxon>Oscillatoriales</taxon>
        <taxon>Microcoleaceae</taxon>
        <taxon>Symplocastrum</taxon>
    </lineage>
</organism>
<feature type="transmembrane region" description="Helical" evidence="1">
    <location>
        <begin position="41"/>
        <end position="63"/>
    </location>
</feature>
<reference evidence="2" key="2">
    <citation type="journal article" date="2022" name="Microbiol. Resour. Announc.">
        <title>Metagenome Sequencing to Explore Phylogenomics of Terrestrial Cyanobacteria.</title>
        <authorList>
            <person name="Ward R.D."/>
            <person name="Stajich J.E."/>
            <person name="Johansen J.R."/>
            <person name="Huntemann M."/>
            <person name="Clum A."/>
            <person name="Foster B."/>
            <person name="Foster B."/>
            <person name="Roux S."/>
            <person name="Palaniappan K."/>
            <person name="Varghese N."/>
            <person name="Mukherjee S."/>
            <person name="Reddy T.B.K."/>
            <person name="Daum C."/>
            <person name="Copeland A."/>
            <person name="Chen I.A."/>
            <person name="Ivanova N.N."/>
            <person name="Kyrpides N.C."/>
            <person name="Shapiro N."/>
            <person name="Eloe-Fadrosh E.A."/>
            <person name="Pietrasiak N."/>
        </authorList>
    </citation>
    <scope>NUCLEOTIDE SEQUENCE</scope>
    <source>
        <strain evidence="2">CPER-KK1</strain>
    </source>
</reference>
<gene>
    <name evidence="2" type="ORF">KME25_33410</name>
</gene>
<reference evidence="2" key="1">
    <citation type="submission" date="2021-05" db="EMBL/GenBank/DDBJ databases">
        <authorList>
            <person name="Pietrasiak N."/>
            <person name="Ward R."/>
            <person name="Stajich J.E."/>
            <person name="Kurbessoian T."/>
        </authorList>
    </citation>
    <scope>NUCLEOTIDE SEQUENCE</scope>
    <source>
        <strain evidence="2">CPER-KK1</strain>
    </source>
</reference>
<dbReference type="EMBL" id="JAHHIF010000089">
    <property type="protein sequence ID" value="MBW4549269.1"/>
    <property type="molecule type" value="Genomic_DNA"/>
</dbReference>
<accession>A0A951UDM3</accession>
<dbReference type="Proteomes" id="UP000753908">
    <property type="component" value="Unassembled WGS sequence"/>
</dbReference>
<keyword evidence="1" id="KW-0472">Membrane</keyword>
<feature type="transmembrane region" description="Helical" evidence="1">
    <location>
        <begin position="6"/>
        <end position="29"/>
    </location>
</feature>
<evidence type="ECO:0000256" key="1">
    <source>
        <dbReference type="SAM" id="Phobius"/>
    </source>
</evidence>
<dbReference type="NCBIfam" id="NF045624">
    <property type="entry name" value="filament_FraC"/>
    <property type="match status" value="1"/>
</dbReference>
<protein>
    <recommendedName>
        <fullName evidence="4">Filament integrity protein fraC</fullName>
    </recommendedName>
</protein>
<feature type="transmembrane region" description="Helical" evidence="1">
    <location>
        <begin position="157"/>
        <end position="180"/>
    </location>
</feature>
<evidence type="ECO:0000313" key="2">
    <source>
        <dbReference type="EMBL" id="MBW4549269.1"/>
    </source>
</evidence>
<keyword evidence="1" id="KW-1133">Transmembrane helix</keyword>
<dbReference type="AlphaFoldDB" id="A0A951UDM3"/>
<evidence type="ECO:0008006" key="4">
    <source>
        <dbReference type="Google" id="ProtNLM"/>
    </source>
</evidence>
<evidence type="ECO:0000313" key="3">
    <source>
        <dbReference type="Proteomes" id="UP000753908"/>
    </source>
</evidence>
<proteinExistence type="predicted"/>
<sequence length="186" mass="20430">MTASVLPIPTILFQLLFLLVAIALEAAVFHKRLNLTRKISIDYAVSINLLCVIAGWLAFFLLLRFVPQPLKTQIISFVFFDHLLAPQPGNLNLIIVSTGIVIFFCAFLIKLKGLEVLEALLHRSPGQSSSDSPDEGRSLSLSARLNRAIAHTDVNEATVVLLANALSHSAILLLLFFRFIQVNALG</sequence>
<feature type="transmembrane region" description="Helical" evidence="1">
    <location>
        <begin position="91"/>
        <end position="109"/>
    </location>
</feature>
<dbReference type="Pfam" id="PF24301">
    <property type="entry name" value="FraC"/>
    <property type="match status" value="1"/>
</dbReference>